<comment type="subcellular location">
    <subcellularLocation>
        <location evidence="1 9">Cell membrane</location>
        <topology evidence="1 9">Multi-pass membrane protein</topology>
    </subcellularLocation>
</comment>
<dbReference type="InterPro" id="IPR035906">
    <property type="entry name" value="MetI-like_sf"/>
</dbReference>
<dbReference type="InterPro" id="IPR032550">
    <property type="entry name" value="TM_PBP2_N"/>
</dbReference>
<dbReference type="Pfam" id="PF16296">
    <property type="entry name" value="TM_PBP2_N"/>
    <property type="match status" value="1"/>
</dbReference>
<dbReference type="PANTHER" id="PTHR47314:SF1">
    <property type="entry name" value="MALTOSE_MALTODEXTRIN TRANSPORT SYSTEM PERMEASE PROTEIN MALF"/>
    <property type="match status" value="1"/>
</dbReference>
<dbReference type="AlphaFoldDB" id="A0A1R4KM64"/>
<dbReference type="OrthoDB" id="9804439at2"/>
<evidence type="ECO:0000256" key="9">
    <source>
        <dbReference type="RuleBase" id="RU363032"/>
    </source>
</evidence>
<evidence type="ECO:0000256" key="5">
    <source>
        <dbReference type="ARBA" id="ARBA00022597"/>
    </source>
</evidence>
<sequence length="536" mass="58204">MSTPQTTLSGAEREQAVTRAQSTYSAGPLPWIIKIVVLGLLDAFLVMGAITAVASGAWWILAAIITLLVLLNGIYLPPNRFLPAKYLFPGLVFLSIFSIGVIGYTVYIAFTNYGDGHNSSKDDAITSIQANNTSRVPGSKAYKSTVALKDGKLQLVIVDPATKKVRAAADQEVLTDVEGAELSSIGGIKAVPGYEVLSFSDVTKRTKEIAALKVKLDEDPNSAFIRTTTGSASYEYKSTLTYDPAKDTFTDAKGAVYHDSGKGSFVTDDGKRIEPGWKVGVGFENFKRAFTNPDIRGPFLKVTAWTFAFAFLSVASTFALGLFLAIMFNEPRMRGQKIYRVLMILPYAFPGFLSALVWAGLLNQEFGFINEVLLGGARIPWLTDPVWAKVAVLLVNLWLGFPYMFLVATGALQSIPDDVLEAARMDGASTWQTFRQIKLPLLMVPLAPLLISSFAFNFNNFVLIYLLTNGGPQFQGTSLTAGHTDLLISMVFKVAGFGGGNHDYGLASAFAIIIFFIIGGISYLGFRQTKTLENLN</sequence>
<feature type="transmembrane region" description="Helical" evidence="9">
    <location>
        <begin position="87"/>
        <end position="110"/>
    </location>
</feature>
<evidence type="ECO:0000313" key="12">
    <source>
        <dbReference type="EMBL" id="SJN45133.1"/>
    </source>
</evidence>
<feature type="transmembrane region" description="Helical" evidence="9">
    <location>
        <begin position="338"/>
        <end position="361"/>
    </location>
</feature>
<dbReference type="Gene3D" id="2.40.430.10">
    <property type="entry name" value="D-maltodextrin-binding protein, MBP"/>
    <property type="match status" value="1"/>
</dbReference>
<keyword evidence="5 10" id="KW-0762">Sugar transport</keyword>
<evidence type="ECO:0000256" key="2">
    <source>
        <dbReference type="ARBA" id="ARBA00009047"/>
    </source>
</evidence>
<keyword evidence="7 9" id="KW-1133">Transmembrane helix</keyword>
<keyword evidence="6 9" id="KW-0812">Transmembrane</keyword>
<dbReference type="Proteomes" id="UP000188342">
    <property type="component" value="Unassembled WGS sequence"/>
</dbReference>
<comment type="function">
    <text evidence="10">Part of the ABC transporter complex MalEFGK involved in maltose/maltodextrin import. Probably responsible for the translocation of the substrate across the membrane.</text>
</comment>
<dbReference type="Pfam" id="PF00528">
    <property type="entry name" value="BPD_transp_1"/>
    <property type="match status" value="1"/>
</dbReference>
<dbReference type="GO" id="GO:1990060">
    <property type="term" value="C:maltose transport complex"/>
    <property type="evidence" value="ECO:0007669"/>
    <property type="project" value="TreeGrafter"/>
</dbReference>
<feature type="transmembrane region" description="Helical" evidence="9">
    <location>
        <begin position="304"/>
        <end position="326"/>
    </location>
</feature>
<feature type="domain" description="ABC transmembrane type-1" evidence="11">
    <location>
        <begin position="303"/>
        <end position="525"/>
    </location>
</feature>
<organism evidence="12 13">
    <name type="scientific">Luteococcus japonicus LSP_Lj1</name>
    <dbReference type="NCBI Taxonomy" id="1255658"/>
    <lineage>
        <taxon>Bacteria</taxon>
        <taxon>Bacillati</taxon>
        <taxon>Actinomycetota</taxon>
        <taxon>Actinomycetes</taxon>
        <taxon>Propionibacteriales</taxon>
        <taxon>Propionibacteriaceae</taxon>
        <taxon>Luteococcus</taxon>
    </lineage>
</organism>
<evidence type="ECO:0000256" key="3">
    <source>
        <dbReference type="ARBA" id="ARBA00022448"/>
    </source>
</evidence>
<dbReference type="SUPFAM" id="SSF160964">
    <property type="entry name" value="MalF N-terminal region-like"/>
    <property type="match status" value="1"/>
</dbReference>
<keyword evidence="3 9" id="KW-0813">Transport</keyword>
<dbReference type="RefSeq" id="WP_094766070.1">
    <property type="nucleotide sequence ID" value="NZ_FUKQ01000063.1"/>
</dbReference>
<evidence type="ECO:0000256" key="6">
    <source>
        <dbReference type="ARBA" id="ARBA00022692"/>
    </source>
</evidence>
<feature type="transmembrane region" description="Helical" evidence="9">
    <location>
        <begin position="504"/>
        <end position="526"/>
    </location>
</feature>
<dbReference type="PANTHER" id="PTHR47314">
    <property type="entry name" value="MALTOSE/MALTODEXTRIN TRANSPORT SYSTEM PERMEASE PROTEIN MALF"/>
    <property type="match status" value="1"/>
</dbReference>
<feature type="transmembrane region" description="Helical" evidence="9">
    <location>
        <begin position="56"/>
        <end position="75"/>
    </location>
</feature>
<dbReference type="InterPro" id="IPR000515">
    <property type="entry name" value="MetI-like"/>
</dbReference>
<dbReference type="CDD" id="cd06261">
    <property type="entry name" value="TM_PBP2"/>
    <property type="match status" value="1"/>
</dbReference>
<reference evidence="12 13" key="1">
    <citation type="submission" date="2017-02" db="EMBL/GenBank/DDBJ databases">
        <authorList>
            <person name="Peterson S.W."/>
        </authorList>
    </citation>
    <scope>NUCLEOTIDE SEQUENCE [LARGE SCALE GENOMIC DNA]</scope>
    <source>
        <strain evidence="12 13">LSP_Lj1</strain>
    </source>
</reference>
<evidence type="ECO:0000256" key="1">
    <source>
        <dbReference type="ARBA" id="ARBA00004651"/>
    </source>
</evidence>
<evidence type="ECO:0000256" key="8">
    <source>
        <dbReference type="ARBA" id="ARBA00023136"/>
    </source>
</evidence>
<dbReference type="STRING" id="1255658.FM114_15635"/>
<gene>
    <name evidence="12" type="ORF">FM114_15635</name>
</gene>
<evidence type="ECO:0000313" key="13">
    <source>
        <dbReference type="Proteomes" id="UP000188342"/>
    </source>
</evidence>
<dbReference type="InterPro" id="IPR035277">
    <property type="entry name" value="MalF_N"/>
</dbReference>
<evidence type="ECO:0000259" key="11">
    <source>
        <dbReference type="PROSITE" id="PS50928"/>
    </source>
</evidence>
<dbReference type="SUPFAM" id="SSF161098">
    <property type="entry name" value="MetI-like"/>
    <property type="match status" value="1"/>
</dbReference>
<accession>A0A1R4KM64</accession>
<dbReference type="Gene3D" id="1.20.58.370">
    <property type="entry name" value="MalF N-terminal region-like"/>
    <property type="match status" value="1"/>
</dbReference>
<dbReference type="Gene3D" id="3.10.650.10">
    <property type="entry name" value="MalF N-terminal region-like"/>
    <property type="match status" value="1"/>
</dbReference>
<keyword evidence="8 9" id="KW-0472">Membrane</keyword>
<name>A0A1R4KM64_9ACTN</name>
<evidence type="ECO:0000256" key="4">
    <source>
        <dbReference type="ARBA" id="ARBA00022475"/>
    </source>
</evidence>
<proteinExistence type="inferred from homology"/>
<keyword evidence="4 10" id="KW-1003">Cell membrane</keyword>
<feature type="transmembrane region" description="Helical" evidence="9">
    <location>
        <begin position="386"/>
        <end position="406"/>
    </location>
</feature>
<evidence type="ECO:0000256" key="7">
    <source>
        <dbReference type="ARBA" id="ARBA00022989"/>
    </source>
</evidence>
<dbReference type="EMBL" id="FUKQ01000063">
    <property type="protein sequence ID" value="SJN45133.1"/>
    <property type="molecule type" value="Genomic_DNA"/>
</dbReference>
<feature type="transmembrane region" description="Helical" evidence="9">
    <location>
        <begin position="31"/>
        <end position="50"/>
    </location>
</feature>
<keyword evidence="13" id="KW-1185">Reference proteome</keyword>
<feature type="transmembrane region" description="Helical" evidence="9">
    <location>
        <begin position="441"/>
        <end position="467"/>
    </location>
</feature>
<dbReference type="GO" id="GO:0015423">
    <property type="term" value="F:ABC-type maltose transporter activity"/>
    <property type="evidence" value="ECO:0007669"/>
    <property type="project" value="TreeGrafter"/>
</dbReference>
<dbReference type="GO" id="GO:0042956">
    <property type="term" value="P:maltodextrin transmembrane transport"/>
    <property type="evidence" value="ECO:0007669"/>
    <property type="project" value="TreeGrafter"/>
</dbReference>
<dbReference type="Gene3D" id="1.10.3720.10">
    <property type="entry name" value="MetI-like"/>
    <property type="match status" value="1"/>
</dbReference>
<evidence type="ECO:0000256" key="10">
    <source>
        <dbReference type="RuleBase" id="RU367050"/>
    </source>
</evidence>
<protein>
    <recommendedName>
        <fullName evidence="10">Maltose/maltodextrin transport system permease protein</fullName>
    </recommendedName>
</protein>
<comment type="similarity">
    <text evidence="2 10">Belongs to the binding-protein-dependent transport system permease family. MalFG subfamily.</text>
</comment>
<dbReference type="InterPro" id="IPR047103">
    <property type="entry name" value="MalF_P2_sf"/>
</dbReference>
<dbReference type="PROSITE" id="PS50928">
    <property type="entry name" value="ABC_TM1"/>
    <property type="match status" value="1"/>
</dbReference>